<keyword evidence="1" id="KW-0378">Hydrolase</keyword>
<dbReference type="GO" id="GO:0008285">
    <property type="term" value="P:negative regulation of cell population proliferation"/>
    <property type="evidence" value="ECO:0007669"/>
    <property type="project" value="TreeGrafter"/>
</dbReference>
<evidence type="ECO:0000259" key="2">
    <source>
        <dbReference type="PROSITE" id="PS50056"/>
    </source>
</evidence>
<keyword evidence="5" id="KW-1185">Reference proteome</keyword>
<organism evidence="4 5">
    <name type="scientific">Allacma fusca</name>
    <dbReference type="NCBI Taxonomy" id="39272"/>
    <lineage>
        <taxon>Eukaryota</taxon>
        <taxon>Metazoa</taxon>
        <taxon>Ecdysozoa</taxon>
        <taxon>Arthropoda</taxon>
        <taxon>Hexapoda</taxon>
        <taxon>Collembola</taxon>
        <taxon>Symphypleona</taxon>
        <taxon>Sminthuridae</taxon>
        <taxon>Allacma</taxon>
    </lineage>
</organism>
<dbReference type="Proteomes" id="UP000708208">
    <property type="component" value="Unassembled WGS sequence"/>
</dbReference>
<evidence type="ECO:0000259" key="3">
    <source>
        <dbReference type="PROSITE" id="PS51181"/>
    </source>
</evidence>
<dbReference type="PROSITE" id="PS51181">
    <property type="entry name" value="PPASE_TENSIN"/>
    <property type="match status" value="1"/>
</dbReference>
<dbReference type="GO" id="GO:0042995">
    <property type="term" value="C:cell projection"/>
    <property type="evidence" value="ECO:0007669"/>
    <property type="project" value="TreeGrafter"/>
</dbReference>
<dbReference type="EMBL" id="CAJVCH010552491">
    <property type="protein sequence ID" value="CAG7829673.1"/>
    <property type="molecule type" value="Genomic_DNA"/>
</dbReference>
<feature type="non-terminal residue" evidence="4">
    <location>
        <position position="1"/>
    </location>
</feature>
<dbReference type="GO" id="GO:0005886">
    <property type="term" value="C:plasma membrane"/>
    <property type="evidence" value="ECO:0007669"/>
    <property type="project" value="TreeGrafter"/>
</dbReference>
<dbReference type="GO" id="GO:0005829">
    <property type="term" value="C:cytosol"/>
    <property type="evidence" value="ECO:0007669"/>
    <property type="project" value="TreeGrafter"/>
</dbReference>
<evidence type="ECO:0000256" key="1">
    <source>
        <dbReference type="ARBA" id="ARBA00022801"/>
    </source>
</evidence>
<dbReference type="OrthoDB" id="16692at2759"/>
<dbReference type="PROSITE" id="PS50056">
    <property type="entry name" value="TYR_PHOSPHATASE_2"/>
    <property type="match status" value="1"/>
</dbReference>
<dbReference type="InterPro" id="IPR029023">
    <property type="entry name" value="Tensin_phosphatase"/>
</dbReference>
<comment type="caution">
    <text evidence="4">The sequence shown here is derived from an EMBL/GenBank/DDBJ whole genome shotgun (WGS) entry which is preliminary data.</text>
</comment>
<dbReference type="PANTHER" id="PTHR12305">
    <property type="entry name" value="PHOSPHATASE WITH HOMOLOGY TO TENSIN"/>
    <property type="match status" value="1"/>
</dbReference>
<dbReference type="InterPro" id="IPR003595">
    <property type="entry name" value="Tyr_Pase_cat"/>
</dbReference>
<protein>
    <recommendedName>
        <fullName evidence="6">Phosphatidylinositol-3,4,5-trisphosphate 3-phosphatase</fullName>
    </recommendedName>
</protein>
<dbReference type="InterPro" id="IPR051281">
    <property type="entry name" value="Dual-spec_lipid-protein_phosph"/>
</dbReference>
<dbReference type="GO" id="GO:0016314">
    <property type="term" value="F:phosphatidylinositol-3,4,5-trisphosphate 3-phosphatase activity"/>
    <property type="evidence" value="ECO:0007669"/>
    <property type="project" value="TreeGrafter"/>
</dbReference>
<feature type="domain" description="Phosphatase tensin-type" evidence="3">
    <location>
        <begin position="1"/>
        <end position="113"/>
    </location>
</feature>
<dbReference type="GO" id="GO:0005634">
    <property type="term" value="C:nucleus"/>
    <property type="evidence" value="ECO:0007669"/>
    <property type="project" value="TreeGrafter"/>
</dbReference>
<dbReference type="InterPro" id="IPR057023">
    <property type="entry name" value="PTP-SAK"/>
</dbReference>
<dbReference type="InterPro" id="IPR000387">
    <property type="entry name" value="Tyr_Pase_dom"/>
</dbReference>
<dbReference type="SMART" id="SM00404">
    <property type="entry name" value="PTPc_motif"/>
    <property type="match status" value="1"/>
</dbReference>
<dbReference type="PANTHER" id="PTHR12305:SF81">
    <property type="entry name" value="PHOSPHATIDYLINOSITOL 3,4,5-TRISPHOSPHATE 3-PHOSPHATASE AND DUAL-SPECIFICITY PROTEIN PHOSPHATASE PTEN"/>
    <property type="match status" value="1"/>
</dbReference>
<dbReference type="PROSITE" id="PS00383">
    <property type="entry name" value="TYR_PHOSPHATASE_1"/>
    <property type="match status" value="1"/>
</dbReference>
<sequence length="120" mass="13565">RSYDLSKFRSGSVAHYPFEDHNPPSLNVIPAFCADVYNWLSGHPENVAAVHCKAGKGRTGVMVCCYLLHAGKVKTATEALSFYANMRTHDRKGVTIPSQQRYVMYYEHLLKNPGVEYTQR</sequence>
<dbReference type="GO" id="GO:0046856">
    <property type="term" value="P:phosphatidylinositol dephosphorylation"/>
    <property type="evidence" value="ECO:0007669"/>
    <property type="project" value="TreeGrafter"/>
</dbReference>
<dbReference type="GO" id="GO:0004725">
    <property type="term" value="F:protein tyrosine phosphatase activity"/>
    <property type="evidence" value="ECO:0007669"/>
    <property type="project" value="TreeGrafter"/>
</dbReference>
<dbReference type="AlphaFoldDB" id="A0A8J2LDR5"/>
<feature type="domain" description="Tyrosine specific protein phosphatases" evidence="2">
    <location>
        <begin position="41"/>
        <end position="101"/>
    </location>
</feature>
<name>A0A8J2LDR5_9HEXA</name>
<dbReference type="GO" id="GO:0043491">
    <property type="term" value="P:phosphatidylinositol 3-kinase/protein kinase B signal transduction"/>
    <property type="evidence" value="ECO:0007669"/>
    <property type="project" value="TreeGrafter"/>
</dbReference>
<evidence type="ECO:0008006" key="6">
    <source>
        <dbReference type="Google" id="ProtNLM"/>
    </source>
</evidence>
<dbReference type="InterPro" id="IPR016130">
    <property type="entry name" value="Tyr_Pase_AS"/>
</dbReference>
<dbReference type="GO" id="GO:0048870">
    <property type="term" value="P:cell motility"/>
    <property type="evidence" value="ECO:0007669"/>
    <property type="project" value="TreeGrafter"/>
</dbReference>
<reference evidence="4" key="1">
    <citation type="submission" date="2021-06" db="EMBL/GenBank/DDBJ databases">
        <authorList>
            <person name="Hodson N. C."/>
            <person name="Mongue J. A."/>
            <person name="Jaron S. K."/>
        </authorList>
    </citation>
    <scope>NUCLEOTIDE SEQUENCE</scope>
</reference>
<evidence type="ECO:0000313" key="4">
    <source>
        <dbReference type="EMBL" id="CAG7829673.1"/>
    </source>
</evidence>
<dbReference type="GO" id="GO:0051896">
    <property type="term" value="P:regulation of phosphatidylinositol 3-kinase/protein kinase B signal transduction"/>
    <property type="evidence" value="ECO:0007669"/>
    <property type="project" value="TreeGrafter"/>
</dbReference>
<evidence type="ECO:0000313" key="5">
    <source>
        <dbReference type="Proteomes" id="UP000708208"/>
    </source>
</evidence>
<accession>A0A8J2LDR5</accession>
<gene>
    <name evidence="4" type="ORF">AFUS01_LOCUS39526</name>
</gene>
<dbReference type="Pfam" id="PF22784">
    <property type="entry name" value="PTP-SAK"/>
    <property type="match status" value="1"/>
</dbReference>
<proteinExistence type="predicted"/>